<reference evidence="2 3" key="1">
    <citation type="submission" date="2020-08" db="EMBL/GenBank/DDBJ databases">
        <title>The Agave Microbiome: Exploring the role of microbial communities in plant adaptations to desert environments.</title>
        <authorList>
            <person name="Partida-Martinez L.P."/>
        </authorList>
    </citation>
    <scope>NUCLEOTIDE SEQUENCE [LARGE SCALE GENOMIC DNA]</scope>
    <source>
        <strain evidence="2 3">AS3.13</strain>
    </source>
</reference>
<protein>
    <submittedName>
        <fullName evidence="2">Uncharacterized protein</fullName>
    </submittedName>
</protein>
<comment type="caution">
    <text evidence="2">The sequence shown here is derived from an EMBL/GenBank/DDBJ whole genome shotgun (WGS) entry which is preliminary data.</text>
</comment>
<evidence type="ECO:0000256" key="1">
    <source>
        <dbReference type="SAM" id="Phobius"/>
    </source>
</evidence>
<dbReference type="RefSeq" id="WP_184507636.1">
    <property type="nucleotide sequence ID" value="NZ_JACHBT010000019.1"/>
</dbReference>
<proteinExistence type="predicted"/>
<accession>A0A7X0MR81</accession>
<keyword evidence="1" id="KW-0472">Membrane</keyword>
<sequence length="109" mass="11382">MSAATGRVLAQLLAQGCDEGAEIATLRAIVEEAGELGAMRALKRLGLADEGAAGDVAELRELLRAWRDAKRSAWRALAAWVARVVLALLLAGLAVRLGLDGLLKPGALK</sequence>
<feature type="transmembrane region" description="Helical" evidence="1">
    <location>
        <begin position="77"/>
        <end position="99"/>
    </location>
</feature>
<evidence type="ECO:0000313" key="3">
    <source>
        <dbReference type="Proteomes" id="UP000522313"/>
    </source>
</evidence>
<dbReference type="InterPro" id="IPR046130">
    <property type="entry name" value="DUF6127"/>
</dbReference>
<reference evidence="2 3" key="2">
    <citation type="submission" date="2020-08" db="EMBL/GenBank/DDBJ databases">
        <authorList>
            <person name="Partida-Martinez L."/>
            <person name="Huntemann M."/>
            <person name="Clum A."/>
            <person name="Wang J."/>
            <person name="Palaniappan K."/>
            <person name="Ritter S."/>
            <person name="Chen I.-M."/>
            <person name="Stamatis D."/>
            <person name="Reddy T."/>
            <person name="O'Malley R."/>
            <person name="Daum C."/>
            <person name="Shapiro N."/>
            <person name="Ivanova N."/>
            <person name="Kyrpides N."/>
            <person name="Woyke T."/>
        </authorList>
    </citation>
    <scope>NUCLEOTIDE SEQUENCE [LARGE SCALE GENOMIC DNA]</scope>
    <source>
        <strain evidence="2 3">AS3.13</strain>
    </source>
</reference>
<evidence type="ECO:0000313" key="2">
    <source>
        <dbReference type="EMBL" id="MBB6506208.1"/>
    </source>
</evidence>
<name>A0A7X0MR81_9SPHN</name>
<keyword evidence="1" id="KW-0812">Transmembrane</keyword>
<dbReference type="Proteomes" id="UP000522313">
    <property type="component" value="Unassembled WGS sequence"/>
</dbReference>
<gene>
    <name evidence="2" type="ORF">F4693_003205</name>
</gene>
<dbReference type="EMBL" id="JACHBT010000019">
    <property type="protein sequence ID" value="MBB6506208.1"/>
    <property type="molecule type" value="Genomic_DNA"/>
</dbReference>
<dbReference type="Pfam" id="PF19622">
    <property type="entry name" value="DUF6127"/>
    <property type="match status" value="1"/>
</dbReference>
<organism evidence="2 3">
    <name type="scientific">Sphingomonas endophytica</name>
    <dbReference type="NCBI Taxonomy" id="869719"/>
    <lineage>
        <taxon>Bacteria</taxon>
        <taxon>Pseudomonadati</taxon>
        <taxon>Pseudomonadota</taxon>
        <taxon>Alphaproteobacteria</taxon>
        <taxon>Sphingomonadales</taxon>
        <taxon>Sphingomonadaceae</taxon>
        <taxon>Sphingomonas</taxon>
    </lineage>
</organism>
<keyword evidence="1" id="KW-1133">Transmembrane helix</keyword>
<dbReference type="AlphaFoldDB" id="A0A7X0MR81"/>